<gene>
    <name evidence="11" type="primary">LOC118269059</name>
</gene>
<dbReference type="GO" id="GO:0008270">
    <property type="term" value="F:zinc ion binding"/>
    <property type="evidence" value="ECO:0007669"/>
    <property type="project" value="UniProtKB-KW"/>
</dbReference>
<keyword evidence="2" id="KW-0217">Developmental protein</keyword>
<feature type="domain" description="BTB" evidence="8">
    <location>
        <begin position="32"/>
        <end position="97"/>
    </location>
</feature>
<dbReference type="GO" id="GO:0061061">
    <property type="term" value="P:muscle structure development"/>
    <property type="evidence" value="ECO:0007669"/>
    <property type="project" value="UniProtKB-ARBA"/>
</dbReference>
<name>A0A9R0E785_SPOFR</name>
<dbReference type="Gene3D" id="3.30.160.60">
    <property type="entry name" value="Classic Zinc Finger"/>
    <property type="match status" value="1"/>
</dbReference>
<dbReference type="PANTHER" id="PTHR23110">
    <property type="entry name" value="BTB DOMAIN TRANSCRIPTION FACTOR"/>
    <property type="match status" value="1"/>
</dbReference>
<dbReference type="InterPro" id="IPR011333">
    <property type="entry name" value="SKP1/BTB/POZ_sf"/>
</dbReference>
<feature type="compositionally biased region" description="Polar residues" evidence="7">
    <location>
        <begin position="414"/>
        <end position="435"/>
    </location>
</feature>
<keyword evidence="3" id="KW-0479">Metal-binding</keyword>
<keyword evidence="5" id="KW-0539">Nucleus</keyword>
<feature type="region of interest" description="Disordered" evidence="7">
    <location>
        <begin position="118"/>
        <end position="153"/>
    </location>
</feature>
<dbReference type="GO" id="GO:0005634">
    <property type="term" value="C:nucleus"/>
    <property type="evidence" value="ECO:0007669"/>
    <property type="project" value="UniProtKB-SubCell"/>
</dbReference>
<dbReference type="SMART" id="SM00355">
    <property type="entry name" value="ZnF_C2H2"/>
    <property type="match status" value="2"/>
</dbReference>
<protein>
    <submittedName>
        <fullName evidence="11">Broad-complex core protein isoform X3</fullName>
    </submittedName>
</protein>
<feature type="compositionally biased region" description="Basic and acidic residues" evidence="7">
    <location>
        <begin position="262"/>
        <end position="272"/>
    </location>
</feature>
<organism evidence="10 11">
    <name type="scientific">Spodoptera frugiperda</name>
    <name type="common">Fall armyworm</name>
    <dbReference type="NCBI Taxonomy" id="7108"/>
    <lineage>
        <taxon>Eukaryota</taxon>
        <taxon>Metazoa</taxon>
        <taxon>Ecdysozoa</taxon>
        <taxon>Arthropoda</taxon>
        <taxon>Hexapoda</taxon>
        <taxon>Insecta</taxon>
        <taxon>Pterygota</taxon>
        <taxon>Neoptera</taxon>
        <taxon>Endopterygota</taxon>
        <taxon>Lepidoptera</taxon>
        <taxon>Glossata</taxon>
        <taxon>Ditrysia</taxon>
        <taxon>Noctuoidea</taxon>
        <taxon>Noctuidae</taxon>
        <taxon>Amphipyrinae</taxon>
        <taxon>Spodoptera</taxon>
    </lineage>
</organism>
<comment type="subcellular location">
    <subcellularLocation>
        <location evidence="1">Nucleus</location>
    </subcellularLocation>
</comment>
<sequence>MVDTQHFCLRWNNYQSSITSAFENLRDDEDFVDVTLACDGKSLKAHRVVLSACSPYFRELLKSTPCKHPVIVLQDVAFTDLHALVEFIYHGEVNVHQRSLSSFLKTAEVLRVSGLTHNENAQGPLMQPARAPSTTSPHTPPHSAHSTHISHTPSYDRLEEALLQPTSSSVQQLMRRTPLPPRRLSRSADNSPDVIKRPRHDNNNEQPQIHDFSTKNNTHARAHNETGNNGNGISNSSSSPSPRLMEDVKNEPIDMICPSNPDIDRSTDDTPPHHHRPLGGGPPSRGSSADAEECTPPPHPPPFIQPPDTKLFNPANTYNFTMEALSHPSLTGLQSPLAPDGIASTSQVGPLGAGHRCEVCGKLLSTRLTLKRHTEQQHLQPLHSARCSLCHKVFRTLNSLNNHKSIYHRRQRGVPQQTQPQNLTTSPDTKINPQHHNIDFYKFKDQFNV</sequence>
<accession>A0A9R0E785</accession>
<evidence type="ECO:0000256" key="5">
    <source>
        <dbReference type="ARBA" id="ARBA00023242"/>
    </source>
</evidence>
<dbReference type="SUPFAM" id="SSF57667">
    <property type="entry name" value="beta-beta-alpha zinc fingers"/>
    <property type="match status" value="1"/>
</dbReference>
<dbReference type="CDD" id="cd18315">
    <property type="entry name" value="BTB_POZ_BAB-like"/>
    <property type="match status" value="1"/>
</dbReference>
<dbReference type="PROSITE" id="PS00028">
    <property type="entry name" value="ZINC_FINGER_C2H2_1"/>
    <property type="match status" value="2"/>
</dbReference>
<evidence type="ECO:0000313" key="11">
    <source>
        <dbReference type="RefSeq" id="XP_050560274.1"/>
    </source>
</evidence>
<feature type="domain" description="C2H2-type" evidence="9">
    <location>
        <begin position="385"/>
        <end position="413"/>
    </location>
</feature>
<dbReference type="PANTHER" id="PTHR23110:SF99">
    <property type="entry name" value="BROAD-COMPLEX CORE PROTEIN ISOFORM 6"/>
    <property type="match status" value="1"/>
</dbReference>
<feature type="compositionally biased region" description="Low complexity" evidence="7">
    <location>
        <begin position="132"/>
        <end position="153"/>
    </location>
</feature>
<dbReference type="Pfam" id="PF00651">
    <property type="entry name" value="BTB"/>
    <property type="match status" value="1"/>
</dbReference>
<reference evidence="11" key="1">
    <citation type="submission" date="2025-08" db="UniProtKB">
        <authorList>
            <consortium name="RefSeq"/>
        </authorList>
    </citation>
    <scope>IDENTIFICATION</scope>
    <source>
        <tissue evidence="11">Whole larval tissue</tissue>
    </source>
</reference>
<evidence type="ECO:0000256" key="6">
    <source>
        <dbReference type="PROSITE-ProRule" id="PRU00042"/>
    </source>
</evidence>
<evidence type="ECO:0000256" key="7">
    <source>
        <dbReference type="SAM" id="MobiDB-lite"/>
    </source>
</evidence>
<keyword evidence="10" id="KW-1185">Reference proteome</keyword>
<feature type="region of interest" description="Disordered" evidence="7">
    <location>
        <begin position="165"/>
        <end position="307"/>
    </location>
</feature>
<keyword evidence="6" id="KW-0863">Zinc-finger</keyword>
<dbReference type="SMART" id="SM00225">
    <property type="entry name" value="BTB"/>
    <property type="match status" value="1"/>
</dbReference>
<dbReference type="Gene3D" id="3.30.710.10">
    <property type="entry name" value="Potassium Channel Kv1.1, Chain A"/>
    <property type="match status" value="1"/>
</dbReference>
<dbReference type="PROSITE" id="PS50097">
    <property type="entry name" value="BTB"/>
    <property type="match status" value="1"/>
</dbReference>
<feature type="compositionally biased region" description="Basic and acidic residues" evidence="7">
    <location>
        <begin position="194"/>
        <end position="203"/>
    </location>
</feature>
<evidence type="ECO:0000259" key="8">
    <source>
        <dbReference type="PROSITE" id="PS50097"/>
    </source>
</evidence>
<keyword evidence="4" id="KW-0677">Repeat</keyword>
<evidence type="ECO:0000256" key="2">
    <source>
        <dbReference type="ARBA" id="ARBA00022473"/>
    </source>
</evidence>
<dbReference type="GO" id="GO:0006357">
    <property type="term" value="P:regulation of transcription by RNA polymerase II"/>
    <property type="evidence" value="ECO:0007669"/>
    <property type="project" value="TreeGrafter"/>
</dbReference>
<evidence type="ECO:0000259" key="9">
    <source>
        <dbReference type="PROSITE" id="PS50157"/>
    </source>
</evidence>
<dbReference type="Pfam" id="PF13912">
    <property type="entry name" value="zf-C2H2_6"/>
    <property type="match status" value="1"/>
</dbReference>
<keyword evidence="6" id="KW-0862">Zinc</keyword>
<dbReference type="InterPro" id="IPR013087">
    <property type="entry name" value="Znf_C2H2_type"/>
</dbReference>
<dbReference type="InterPro" id="IPR000210">
    <property type="entry name" value="BTB/POZ_dom"/>
</dbReference>
<evidence type="ECO:0000256" key="4">
    <source>
        <dbReference type="ARBA" id="ARBA00022737"/>
    </source>
</evidence>
<feature type="compositionally biased region" description="Low complexity" evidence="7">
    <location>
        <begin position="227"/>
        <end position="242"/>
    </location>
</feature>
<dbReference type="GO" id="GO:0030707">
    <property type="term" value="P:follicle cell of egg chamber development"/>
    <property type="evidence" value="ECO:0007669"/>
    <property type="project" value="UniProtKB-ARBA"/>
</dbReference>
<feature type="compositionally biased region" description="Polar residues" evidence="7">
    <location>
        <begin position="165"/>
        <end position="174"/>
    </location>
</feature>
<feature type="compositionally biased region" description="Pro residues" evidence="7">
    <location>
        <begin position="295"/>
        <end position="305"/>
    </location>
</feature>
<proteinExistence type="predicted"/>
<dbReference type="RefSeq" id="XP_050560274.1">
    <property type="nucleotide sequence ID" value="XM_050704317.1"/>
</dbReference>
<dbReference type="CTD" id="103946"/>
<dbReference type="FunFam" id="3.30.710.10:FF:000118">
    <property type="entry name" value="Abrupt, isoform B"/>
    <property type="match status" value="1"/>
</dbReference>
<feature type="domain" description="C2H2-type" evidence="9">
    <location>
        <begin position="355"/>
        <end position="378"/>
    </location>
</feature>
<dbReference type="AlphaFoldDB" id="A0A9R0E785"/>
<evidence type="ECO:0000256" key="1">
    <source>
        <dbReference type="ARBA" id="ARBA00004123"/>
    </source>
</evidence>
<dbReference type="InterPro" id="IPR051095">
    <property type="entry name" value="Dros_DevTransReg"/>
</dbReference>
<dbReference type="InterPro" id="IPR036236">
    <property type="entry name" value="Znf_C2H2_sf"/>
</dbReference>
<dbReference type="GO" id="GO:0007423">
    <property type="term" value="P:sensory organ development"/>
    <property type="evidence" value="ECO:0007669"/>
    <property type="project" value="UniProtKB-ARBA"/>
</dbReference>
<dbReference type="GeneID" id="118269059"/>
<evidence type="ECO:0000313" key="10">
    <source>
        <dbReference type="Proteomes" id="UP000829999"/>
    </source>
</evidence>
<evidence type="ECO:0000256" key="3">
    <source>
        <dbReference type="ARBA" id="ARBA00022723"/>
    </source>
</evidence>
<dbReference type="SUPFAM" id="SSF54695">
    <property type="entry name" value="POZ domain"/>
    <property type="match status" value="1"/>
</dbReference>
<feature type="region of interest" description="Disordered" evidence="7">
    <location>
        <begin position="410"/>
        <end position="435"/>
    </location>
</feature>
<dbReference type="GO" id="GO:0048813">
    <property type="term" value="P:dendrite morphogenesis"/>
    <property type="evidence" value="ECO:0007669"/>
    <property type="project" value="UniProtKB-ARBA"/>
</dbReference>
<dbReference type="PROSITE" id="PS50157">
    <property type="entry name" value="ZINC_FINGER_C2H2_2"/>
    <property type="match status" value="2"/>
</dbReference>
<dbReference type="Proteomes" id="UP000829999">
    <property type="component" value="Chromosome 2"/>
</dbReference>